<evidence type="ECO:0000256" key="1">
    <source>
        <dbReference type="SAM" id="MobiDB-lite"/>
    </source>
</evidence>
<organism evidence="3 4">
    <name type="scientific">Geodia barretti</name>
    <name type="common">Barrett's horny sponge</name>
    <dbReference type="NCBI Taxonomy" id="519541"/>
    <lineage>
        <taxon>Eukaryota</taxon>
        <taxon>Metazoa</taxon>
        <taxon>Porifera</taxon>
        <taxon>Demospongiae</taxon>
        <taxon>Heteroscleromorpha</taxon>
        <taxon>Tetractinellida</taxon>
        <taxon>Astrophorina</taxon>
        <taxon>Geodiidae</taxon>
        <taxon>Geodia</taxon>
    </lineage>
</organism>
<dbReference type="Proteomes" id="UP001174909">
    <property type="component" value="Unassembled WGS sequence"/>
</dbReference>
<feature type="region of interest" description="Disordered" evidence="1">
    <location>
        <begin position="131"/>
        <end position="163"/>
    </location>
</feature>
<accession>A0AA35T1C7</accession>
<feature type="region of interest" description="Disordered" evidence="1">
    <location>
        <begin position="249"/>
        <end position="277"/>
    </location>
</feature>
<evidence type="ECO:0000313" key="4">
    <source>
        <dbReference type="Proteomes" id="UP001174909"/>
    </source>
</evidence>
<dbReference type="InterPro" id="IPR018379">
    <property type="entry name" value="BEN_domain"/>
</dbReference>
<evidence type="ECO:0000259" key="2">
    <source>
        <dbReference type="PROSITE" id="PS51457"/>
    </source>
</evidence>
<proteinExistence type="predicted"/>
<sequence>MPPKRGKEKKSTEKKTFCLLRWIEDETVSVLPVTAAKTGQKVYPGVYGDFKWLKKVYEAQVLKVSDDRQALLRDCDRLVKMDITSEEILNEVETIETVDSTTDVEPSPAKKPRTAKCDKMARMTAARGRAKALLSSLDSDSDDDVHKGEKMPKKEYVDPDSGGYRRKKKLKTFQRENDDYDSYIEEDDHKRVLEAEIKMLKEKLAKRNKSVSPPAVNVTNNTIRNSSFEALQKITIPGSDVEPAKVSMDITPSSSPTPQPYKRLSEAGTSHSPTGLGMKGIRPSSAGPARMGTSPASSQVYKVQPKAIELVPGYGVFLTQKQLDMAVDGAKNSPTRLIRNLMNVFFTPETLATSSACGTRKHKALDGDIVQACIHFVRSQFEHVSKSTLVDCINDKCANYRRKQ</sequence>
<comment type="caution">
    <text evidence="3">The sequence shown here is derived from an EMBL/GenBank/DDBJ whole genome shotgun (WGS) entry which is preliminary data.</text>
</comment>
<name>A0AA35T1C7_GEOBA</name>
<dbReference type="EMBL" id="CASHTH010003039">
    <property type="protein sequence ID" value="CAI8039424.1"/>
    <property type="molecule type" value="Genomic_DNA"/>
</dbReference>
<dbReference type="AlphaFoldDB" id="A0AA35T1C7"/>
<dbReference type="Pfam" id="PF10523">
    <property type="entry name" value="BEN"/>
    <property type="match status" value="1"/>
</dbReference>
<evidence type="ECO:0000313" key="3">
    <source>
        <dbReference type="EMBL" id="CAI8039424.1"/>
    </source>
</evidence>
<keyword evidence="4" id="KW-1185">Reference proteome</keyword>
<dbReference type="SMART" id="SM01025">
    <property type="entry name" value="BEN"/>
    <property type="match status" value="1"/>
</dbReference>
<gene>
    <name evidence="3" type="ORF">GBAR_LOCUS21932</name>
</gene>
<feature type="domain" description="BEN" evidence="2">
    <location>
        <begin position="313"/>
        <end position="404"/>
    </location>
</feature>
<dbReference type="PROSITE" id="PS51457">
    <property type="entry name" value="BEN"/>
    <property type="match status" value="1"/>
</dbReference>
<reference evidence="3" key="1">
    <citation type="submission" date="2023-03" db="EMBL/GenBank/DDBJ databases">
        <authorList>
            <person name="Steffen K."/>
            <person name="Cardenas P."/>
        </authorList>
    </citation>
    <scope>NUCLEOTIDE SEQUENCE</scope>
</reference>
<feature type="compositionally biased region" description="Basic and acidic residues" evidence="1">
    <location>
        <begin position="144"/>
        <end position="157"/>
    </location>
</feature>
<dbReference type="Gene3D" id="1.10.10.2590">
    <property type="entry name" value="BEN domain"/>
    <property type="match status" value="1"/>
</dbReference>
<dbReference type="GO" id="GO:0003677">
    <property type="term" value="F:DNA binding"/>
    <property type="evidence" value="ECO:0007669"/>
    <property type="project" value="InterPro"/>
</dbReference>
<protein>
    <recommendedName>
        <fullName evidence="2">BEN domain-containing protein</fullName>
    </recommendedName>
</protein>